<name>A0A0A9H069_ARUDO</name>
<protein>
    <submittedName>
        <fullName evidence="1">Uncharacterized protein</fullName>
    </submittedName>
</protein>
<sequence>MFMPHFDIRNTYLAYRAPYWNEFNRE</sequence>
<organism evidence="1">
    <name type="scientific">Arundo donax</name>
    <name type="common">Giant reed</name>
    <name type="synonym">Donax arundinaceus</name>
    <dbReference type="NCBI Taxonomy" id="35708"/>
    <lineage>
        <taxon>Eukaryota</taxon>
        <taxon>Viridiplantae</taxon>
        <taxon>Streptophyta</taxon>
        <taxon>Embryophyta</taxon>
        <taxon>Tracheophyta</taxon>
        <taxon>Spermatophyta</taxon>
        <taxon>Magnoliopsida</taxon>
        <taxon>Liliopsida</taxon>
        <taxon>Poales</taxon>
        <taxon>Poaceae</taxon>
        <taxon>PACMAD clade</taxon>
        <taxon>Arundinoideae</taxon>
        <taxon>Arundineae</taxon>
        <taxon>Arundo</taxon>
    </lineage>
</organism>
<dbReference type="AlphaFoldDB" id="A0A0A9H069"/>
<evidence type="ECO:0000313" key="1">
    <source>
        <dbReference type="EMBL" id="JAE29184.1"/>
    </source>
</evidence>
<reference evidence="1" key="2">
    <citation type="journal article" date="2015" name="Data Brief">
        <title>Shoot transcriptome of the giant reed, Arundo donax.</title>
        <authorList>
            <person name="Barrero R.A."/>
            <person name="Guerrero F.D."/>
            <person name="Moolhuijzen P."/>
            <person name="Goolsby J.A."/>
            <person name="Tidwell J."/>
            <person name="Bellgard S.E."/>
            <person name="Bellgard M.I."/>
        </authorList>
    </citation>
    <scope>NUCLEOTIDE SEQUENCE</scope>
    <source>
        <tissue evidence="1">Shoot tissue taken approximately 20 cm above the soil surface</tissue>
    </source>
</reference>
<accession>A0A0A9H069</accession>
<reference evidence="1" key="1">
    <citation type="submission" date="2014-09" db="EMBL/GenBank/DDBJ databases">
        <authorList>
            <person name="Magalhaes I.L.F."/>
            <person name="Oliveira U."/>
            <person name="Santos F.R."/>
            <person name="Vidigal T.H.D.A."/>
            <person name="Brescovit A.D."/>
            <person name="Santos A.J."/>
        </authorList>
    </citation>
    <scope>NUCLEOTIDE SEQUENCE</scope>
    <source>
        <tissue evidence="1">Shoot tissue taken approximately 20 cm above the soil surface</tissue>
    </source>
</reference>
<proteinExistence type="predicted"/>
<dbReference type="EMBL" id="GBRH01168712">
    <property type="protein sequence ID" value="JAE29184.1"/>
    <property type="molecule type" value="Transcribed_RNA"/>
</dbReference>